<organism evidence="2 3">
    <name type="scientific">Frigoriglobus tundricola</name>
    <dbReference type="NCBI Taxonomy" id="2774151"/>
    <lineage>
        <taxon>Bacteria</taxon>
        <taxon>Pseudomonadati</taxon>
        <taxon>Planctomycetota</taxon>
        <taxon>Planctomycetia</taxon>
        <taxon>Gemmatales</taxon>
        <taxon>Gemmataceae</taxon>
        <taxon>Frigoriglobus</taxon>
    </lineage>
</organism>
<keyword evidence="1" id="KW-0472">Membrane</keyword>
<feature type="transmembrane region" description="Helical" evidence="1">
    <location>
        <begin position="21"/>
        <end position="41"/>
    </location>
</feature>
<accession>A0A6M5Z166</accession>
<evidence type="ECO:0000256" key="1">
    <source>
        <dbReference type="SAM" id="Phobius"/>
    </source>
</evidence>
<dbReference type="KEGG" id="ftj:FTUN_7156"/>
<evidence type="ECO:0000313" key="2">
    <source>
        <dbReference type="EMBL" id="QJW99544.1"/>
    </source>
</evidence>
<proteinExistence type="predicted"/>
<keyword evidence="3" id="KW-1185">Reference proteome</keyword>
<name>A0A6M5Z166_9BACT</name>
<keyword evidence="1" id="KW-0812">Transmembrane</keyword>
<dbReference type="Proteomes" id="UP000503447">
    <property type="component" value="Chromosome"/>
</dbReference>
<reference evidence="3" key="1">
    <citation type="submission" date="2020-05" db="EMBL/GenBank/DDBJ databases">
        <title>Frigoriglobus tundricola gen. nov., sp. nov., a psychrotolerant cellulolytic planctomycete of the family Gemmataceae with two divergent copies of 16S rRNA gene.</title>
        <authorList>
            <person name="Kulichevskaya I.S."/>
            <person name="Ivanova A.A."/>
            <person name="Naumoff D.G."/>
            <person name="Beletsky A.V."/>
            <person name="Rijpstra W.I.C."/>
            <person name="Sinninghe Damste J.S."/>
            <person name="Mardanov A.V."/>
            <person name="Ravin N.V."/>
            <person name="Dedysh S.N."/>
        </authorList>
    </citation>
    <scope>NUCLEOTIDE SEQUENCE [LARGE SCALE GENOMIC DNA]</scope>
    <source>
        <strain evidence="3">PL17</strain>
    </source>
</reference>
<dbReference type="AlphaFoldDB" id="A0A6M5Z166"/>
<evidence type="ECO:0000313" key="3">
    <source>
        <dbReference type="Proteomes" id="UP000503447"/>
    </source>
</evidence>
<dbReference type="EMBL" id="CP053452">
    <property type="protein sequence ID" value="QJW99544.1"/>
    <property type="molecule type" value="Genomic_DNA"/>
</dbReference>
<protein>
    <submittedName>
        <fullName evidence="2">Uncharacterized protein</fullName>
    </submittedName>
</protein>
<gene>
    <name evidence="2" type="ORF">FTUN_7156</name>
</gene>
<sequence length="42" mass="4860">MGRSGTDPTAYEWSCEKHRRWEYWVTLLLAPVAAAVVLGYFK</sequence>
<keyword evidence="1" id="KW-1133">Transmembrane helix</keyword>